<evidence type="ECO:0000256" key="1">
    <source>
        <dbReference type="SAM" id="MobiDB-lite"/>
    </source>
</evidence>
<protein>
    <submittedName>
        <fullName evidence="2">Uncharacterized protein</fullName>
    </submittedName>
</protein>
<evidence type="ECO:0000313" key="3">
    <source>
        <dbReference type="Proteomes" id="UP000276215"/>
    </source>
</evidence>
<name>A0A3N4K287_9PEZI</name>
<dbReference type="EMBL" id="ML120357">
    <property type="protein sequence ID" value="RPB04710.1"/>
    <property type="molecule type" value="Genomic_DNA"/>
</dbReference>
<keyword evidence="3" id="KW-1185">Reference proteome</keyword>
<dbReference type="Proteomes" id="UP000276215">
    <property type="component" value="Unassembled WGS sequence"/>
</dbReference>
<reference evidence="2 3" key="1">
    <citation type="journal article" date="2018" name="Nat. Ecol. Evol.">
        <title>Pezizomycetes genomes reveal the molecular basis of ectomycorrhizal truffle lifestyle.</title>
        <authorList>
            <person name="Murat C."/>
            <person name="Payen T."/>
            <person name="Noel B."/>
            <person name="Kuo A."/>
            <person name="Morin E."/>
            <person name="Chen J."/>
            <person name="Kohler A."/>
            <person name="Krizsan K."/>
            <person name="Balestrini R."/>
            <person name="Da Silva C."/>
            <person name="Montanini B."/>
            <person name="Hainaut M."/>
            <person name="Levati E."/>
            <person name="Barry K.W."/>
            <person name="Belfiori B."/>
            <person name="Cichocki N."/>
            <person name="Clum A."/>
            <person name="Dockter R.B."/>
            <person name="Fauchery L."/>
            <person name="Guy J."/>
            <person name="Iotti M."/>
            <person name="Le Tacon F."/>
            <person name="Lindquist E.A."/>
            <person name="Lipzen A."/>
            <person name="Malagnac F."/>
            <person name="Mello A."/>
            <person name="Molinier V."/>
            <person name="Miyauchi S."/>
            <person name="Poulain J."/>
            <person name="Riccioni C."/>
            <person name="Rubini A."/>
            <person name="Sitrit Y."/>
            <person name="Splivallo R."/>
            <person name="Traeger S."/>
            <person name="Wang M."/>
            <person name="Zifcakova L."/>
            <person name="Wipf D."/>
            <person name="Zambonelli A."/>
            <person name="Paolocci F."/>
            <person name="Nowrousian M."/>
            <person name="Ottonello S."/>
            <person name="Baldrian P."/>
            <person name="Spatafora J.W."/>
            <person name="Henrissat B."/>
            <person name="Nagy L.G."/>
            <person name="Aury J.M."/>
            <person name="Wincker P."/>
            <person name="Grigoriev I.V."/>
            <person name="Bonfante P."/>
            <person name="Martin F.M."/>
        </authorList>
    </citation>
    <scope>NUCLEOTIDE SEQUENCE [LARGE SCALE GENOMIC DNA]</scope>
    <source>
        <strain evidence="2 3">120613-1</strain>
    </source>
</reference>
<proteinExistence type="predicted"/>
<dbReference type="AlphaFoldDB" id="A0A3N4K287"/>
<accession>A0A3N4K287</accession>
<feature type="non-terminal residue" evidence="2">
    <location>
        <position position="274"/>
    </location>
</feature>
<sequence>MDIRGRKSIVDVLLHNGHDTDWFTQYLPTIRAPDRLSRPARHPYTNSESASHTNDHLGIPFPTRIGPTAETTMQEDRSSVNAGILLQPRIDPTPATMVQKQDDSSANAGILLPTRIWPTLMTRVQEQDHIPINADIPFPTRIEPTVVIVLPEQDDPSTNAGIPLLIRINTTALATVQEHDHSSAGLQLPIIRDPTLGATVEEQDQYFLNVDIYHHTYSSGYQDCRSSVNLYPIVDTTLGLSFILSWLWQSFFIQLVFPGMCPQWGPFVNKVCHF</sequence>
<evidence type="ECO:0000313" key="2">
    <source>
        <dbReference type="EMBL" id="RPB04710.1"/>
    </source>
</evidence>
<gene>
    <name evidence="2" type="ORF">L873DRAFT_1840418</name>
</gene>
<organism evidence="2 3">
    <name type="scientific">Choiromyces venosus 120613-1</name>
    <dbReference type="NCBI Taxonomy" id="1336337"/>
    <lineage>
        <taxon>Eukaryota</taxon>
        <taxon>Fungi</taxon>
        <taxon>Dikarya</taxon>
        <taxon>Ascomycota</taxon>
        <taxon>Pezizomycotina</taxon>
        <taxon>Pezizomycetes</taxon>
        <taxon>Pezizales</taxon>
        <taxon>Tuberaceae</taxon>
        <taxon>Choiromyces</taxon>
    </lineage>
</organism>
<feature type="region of interest" description="Disordered" evidence="1">
    <location>
        <begin position="34"/>
        <end position="60"/>
    </location>
</feature>